<dbReference type="AlphaFoldDB" id="A0A3G3MHN7"/>
<evidence type="ECO:0000256" key="3">
    <source>
        <dbReference type="ARBA" id="ARBA00022741"/>
    </source>
</evidence>
<dbReference type="NCBIfam" id="TIGR02432">
    <property type="entry name" value="lysidine_TilS_N"/>
    <property type="match status" value="1"/>
</dbReference>
<dbReference type="CDD" id="cd01992">
    <property type="entry name" value="TilS_N"/>
    <property type="match status" value="1"/>
</dbReference>
<dbReference type="SUPFAM" id="SSF52402">
    <property type="entry name" value="Adenine nucleotide alpha hydrolases-like"/>
    <property type="match status" value="1"/>
</dbReference>
<evidence type="ECO:0000256" key="6">
    <source>
        <dbReference type="HAMAP-Rule" id="MF_01161"/>
    </source>
</evidence>
<evidence type="ECO:0000256" key="1">
    <source>
        <dbReference type="ARBA" id="ARBA00022598"/>
    </source>
</evidence>
<dbReference type="GO" id="GO:0005524">
    <property type="term" value="F:ATP binding"/>
    <property type="evidence" value="ECO:0007669"/>
    <property type="project" value="UniProtKB-UniRule"/>
</dbReference>
<evidence type="ECO:0000259" key="7">
    <source>
        <dbReference type="Pfam" id="PF01171"/>
    </source>
</evidence>
<dbReference type="PANTHER" id="PTHR43033">
    <property type="entry name" value="TRNA(ILE)-LYSIDINE SYNTHASE-RELATED"/>
    <property type="match status" value="1"/>
</dbReference>
<protein>
    <recommendedName>
        <fullName evidence="6">tRNA(Ile)-lysidine synthase</fullName>
        <ecNumber evidence="6">6.3.4.19</ecNumber>
    </recommendedName>
    <alternativeName>
        <fullName evidence="6">tRNA(Ile)-2-lysyl-cytidine synthase</fullName>
    </alternativeName>
    <alternativeName>
        <fullName evidence="6">tRNA(Ile)-lysidine synthetase</fullName>
    </alternativeName>
</protein>
<sequence length="323" mass="38690">MQTFLHNKFRSNLFTLLQQNIHVLLAISGGQDSLCLIKLFHDCFPNYNKYLEAIYIDHQWKEDSIEHIKHIINFTNQIKVKLSIYQIKHLHFSETQTRVLRYKILVRHAQKYGYHQIILGHTQNDRIETFLQNLIRGTSIDGATSLNWIRKIDPTLSIIRPLLNFKRQEITWFCRQFHLPIWSDITNYNYNIKRNRLRYEFMPYLKQYFNPNIEESLSSFLDISHNDNTYIKESTIKLYMISKHKRLISLNINILKQQHITLQQRTLQLFYQYNFNKTIGKSILQKIIAIINNKNSIATTIYSNNLVIQYQNGWLYANFANTI</sequence>
<comment type="domain">
    <text evidence="6">The N-terminal region contains the highly conserved SGGXDS motif, predicted to be a P-loop motif involved in ATP binding.</text>
</comment>
<keyword evidence="1 6" id="KW-0436">Ligase</keyword>
<feature type="binding site" evidence="6">
    <location>
        <begin position="28"/>
        <end position="33"/>
    </location>
    <ligand>
        <name>ATP</name>
        <dbReference type="ChEBI" id="CHEBI:30616"/>
    </ligand>
</feature>
<proteinExistence type="inferred from homology"/>
<keyword evidence="2 6" id="KW-0819">tRNA processing</keyword>
<dbReference type="InterPro" id="IPR012094">
    <property type="entry name" value="tRNA_Ile_lys_synt"/>
</dbReference>
<keyword evidence="3 6" id="KW-0547">Nucleotide-binding</keyword>
<dbReference type="EMBL" id="MH281629">
    <property type="protein sequence ID" value="AYR06332.1"/>
    <property type="molecule type" value="Genomic_DNA"/>
</dbReference>
<dbReference type="InterPro" id="IPR014729">
    <property type="entry name" value="Rossmann-like_a/b/a_fold"/>
</dbReference>
<evidence type="ECO:0000256" key="2">
    <source>
        <dbReference type="ARBA" id="ARBA00022694"/>
    </source>
</evidence>
<keyword evidence="4 6" id="KW-0067">ATP-binding</keyword>
<evidence type="ECO:0000256" key="5">
    <source>
        <dbReference type="ARBA" id="ARBA00048539"/>
    </source>
</evidence>
<evidence type="ECO:0000313" key="8">
    <source>
        <dbReference type="EMBL" id="AYR06332.1"/>
    </source>
</evidence>
<dbReference type="Pfam" id="PF01171">
    <property type="entry name" value="ATP_bind_3"/>
    <property type="match status" value="1"/>
</dbReference>
<dbReference type="Gene3D" id="1.20.59.20">
    <property type="match status" value="1"/>
</dbReference>
<feature type="domain" description="tRNA(Ile)-lysidine/2-thiocytidine synthase N-terminal" evidence="7">
    <location>
        <begin position="22"/>
        <end position="199"/>
    </location>
</feature>
<dbReference type="EC" id="6.3.4.19" evidence="6"/>
<geneLocation type="plastid" evidence="8"/>
<organism evidence="8">
    <name type="scientific">Renouxia sp</name>
    <dbReference type="NCBI Taxonomy" id="2485823"/>
    <lineage>
        <taxon>Eukaryota</taxon>
        <taxon>Rhodophyta</taxon>
        <taxon>Florideophyceae</taxon>
        <taxon>Corallinophycidae</taxon>
        <taxon>Rhodogorgonales</taxon>
        <taxon>Rhodogorgonaceae</taxon>
        <taxon>Renouxia</taxon>
    </lineage>
</organism>
<dbReference type="PANTHER" id="PTHR43033:SF1">
    <property type="entry name" value="TRNA(ILE)-LYSIDINE SYNTHASE-RELATED"/>
    <property type="match status" value="1"/>
</dbReference>
<dbReference type="InterPro" id="IPR011063">
    <property type="entry name" value="TilS/TtcA_N"/>
</dbReference>
<dbReference type="Gene3D" id="3.40.50.620">
    <property type="entry name" value="HUPs"/>
    <property type="match status" value="1"/>
</dbReference>
<comment type="function">
    <text evidence="6">Ligates lysine onto the cytidine present at position 34 of the AUA codon-specific tRNA(Ile) that contains the anticodon CAU, in an ATP-dependent manner. Cytidine is converted to lysidine, thus changing the amino acid specificity of the tRNA from methionine to isoleucine.</text>
</comment>
<gene>
    <name evidence="6 8" type="primary">tilS</name>
</gene>
<accession>A0A3G3MHN7</accession>
<dbReference type="GO" id="GO:0032267">
    <property type="term" value="F:tRNA(Ile)-lysidine synthase activity"/>
    <property type="evidence" value="ECO:0007669"/>
    <property type="project" value="UniProtKB-EC"/>
</dbReference>
<comment type="similarity">
    <text evidence="6">Belongs to the tRNA(Ile)-lysidine synthase family.</text>
</comment>
<dbReference type="InterPro" id="IPR012795">
    <property type="entry name" value="tRNA_Ile_lys_synt_N"/>
</dbReference>
<dbReference type="GO" id="GO:0006400">
    <property type="term" value="P:tRNA modification"/>
    <property type="evidence" value="ECO:0007669"/>
    <property type="project" value="UniProtKB-UniRule"/>
</dbReference>
<dbReference type="SUPFAM" id="SSF82829">
    <property type="entry name" value="MesJ substrate recognition domain-like"/>
    <property type="match status" value="1"/>
</dbReference>
<dbReference type="HAMAP" id="MF_01161">
    <property type="entry name" value="tRNA_Ile_lys_synt"/>
    <property type="match status" value="1"/>
</dbReference>
<evidence type="ECO:0000256" key="4">
    <source>
        <dbReference type="ARBA" id="ARBA00022840"/>
    </source>
</evidence>
<name>A0A3G3MHN7_9FLOR</name>
<comment type="catalytic activity">
    <reaction evidence="5 6">
        <text>cytidine(34) in tRNA(Ile2) + L-lysine + ATP = lysidine(34) in tRNA(Ile2) + AMP + diphosphate + H(+)</text>
        <dbReference type="Rhea" id="RHEA:43744"/>
        <dbReference type="Rhea" id="RHEA-COMP:10625"/>
        <dbReference type="Rhea" id="RHEA-COMP:10670"/>
        <dbReference type="ChEBI" id="CHEBI:15378"/>
        <dbReference type="ChEBI" id="CHEBI:30616"/>
        <dbReference type="ChEBI" id="CHEBI:32551"/>
        <dbReference type="ChEBI" id="CHEBI:33019"/>
        <dbReference type="ChEBI" id="CHEBI:82748"/>
        <dbReference type="ChEBI" id="CHEBI:83665"/>
        <dbReference type="ChEBI" id="CHEBI:456215"/>
        <dbReference type="EC" id="6.3.4.19"/>
    </reaction>
</comment>
<reference evidence="8" key="1">
    <citation type="journal article" date="2018" name="Genome Biol. Evol.">
        <title>Mitochondrial and Plastid Genomes from Coralline Red Algae Provide Insights into the Incongruent Evolutionary Histories of Organelles.</title>
        <authorList>
            <person name="Lee J."/>
            <person name="Song H.J."/>
            <person name="In Park S."/>
            <person name="Lee Y.M."/>
            <person name="Jeong S.Y."/>
            <person name="Oh Cho T."/>
            <person name="Kim J.H."/>
            <person name="Choi H.G."/>
            <person name="Choi C.G."/>
            <person name="Nelson W.A."/>
            <person name="Fredericq S."/>
            <person name="Bhattacharya D."/>
            <person name="Su Yoon H."/>
        </authorList>
    </citation>
    <scope>NUCLEOTIDE SEQUENCE</scope>
</reference>
<keyword evidence="8" id="KW-0934">Plastid</keyword>